<keyword evidence="2 7" id="KW-0645">Protease</keyword>
<dbReference type="GO" id="GO:0000338">
    <property type="term" value="P:protein deneddylation"/>
    <property type="evidence" value="ECO:0007669"/>
    <property type="project" value="TreeGrafter"/>
</dbReference>
<dbReference type="GO" id="GO:0006508">
    <property type="term" value="P:proteolysis"/>
    <property type="evidence" value="ECO:0007669"/>
    <property type="project" value="UniProtKB-KW"/>
</dbReference>
<dbReference type="InterPro" id="IPR038765">
    <property type="entry name" value="Papain-like_cys_pep_sf"/>
</dbReference>
<evidence type="ECO:0000259" key="5">
    <source>
        <dbReference type="PROSITE" id="PS50600"/>
    </source>
</evidence>
<dbReference type="GO" id="GO:0008234">
    <property type="term" value="F:cysteine-type peptidase activity"/>
    <property type="evidence" value="ECO:0007669"/>
    <property type="project" value="UniProtKB-KW"/>
</dbReference>
<dbReference type="eggNOG" id="KOG3246">
    <property type="taxonomic scope" value="Eukaryota"/>
</dbReference>
<dbReference type="KEGG" id="cam:101498866"/>
<dbReference type="PROSITE" id="PS50600">
    <property type="entry name" value="ULP_PROTEASE"/>
    <property type="match status" value="1"/>
</dbReference>
<dbReference type="SUPFAM" id="SSF54001">
    <property type="entry name" value="Cysteine proteinases"/>
    <property type="match status" value="1"/>
</dbReference>
<dbReference type="InterPro" id="IPR044613">
    <property type="entry name" value="Nep1/2-like"/>
</dbReference>
<dbReference type="PANTHER" id="PTHR46468">
    <property type="entry name" value="SENTRIN-SPECIFIC PROTEASE 8"/>
    <property type="match status" value="1"/>
</dbReference>
<dbReference type="Proteomes" id="UP000087171">
    <property type="component" value="Chromosome Ca6"/>
</dbReference>
<dbReference type="OrthoDB" id="5065855at2759"/>
<dbReference type="Gene3D" id="3.40.395.10">
    <property type="entry name" value="Adenoviral Proteinase, Chain A"/>
    <property type="match status" value="1"/>
</dbReference>
<keyword evidence="6" id="KW-1185">Reference proteome</keyword>
<gene>
    <name evidence="7" type="primary">LOC101498866</name>
</gene>
<evidence type="ECO:0000256" key="4">
    <source>
        <dbReference type="ARBA" id="ARBA00022807"/>
    </source>
</evidence>
<dbReference type="PANTHER" id="PTHR46468:SF1">
    <property type="entry name" value="SENTRIN-SPECIFIC PROTEASE 8"/>
    <property type="match status" value="1"/>
</dbReference>
<keyword evidence="4" id="KW-0788">Thiol protease</keyword>
<evidence type="ECO:0000256" key="1">
    <source>
        <dbReference type="ARBA" id="ARBA00005234"/>
    </source>
</evidence>
<protein>
    <submittedName>
        <fullName evidence="7">NEDD8-specific protease 1</fullName>
    </submittedName>
</protein>
<accession>A0A1S2YKG3</accession>
<dbReference type="STRING" id="3827.A0A1S2YKG3"/>
<dbReference type="FunFam" id="3.40.395.10:FF:000008">
    <property type="entry name" value="Ulp1 protease family protein"/>
    <property type="match status" value="1"/>
</dbReference>
<evidence type="ECO:0000256" key="3">
    <source>
        <dbReference type="ARBA" id="ARBA00022801"/>
    </source>
</evidence>
<evidence type="ECO:0000313" key="6">
    <source>
        <dbReference type="Proteomes" id="UP000087171"/>
    </source>
</evidence>
<dbReference type="AlphaFoldDB" id="A0A1S2YKG3"/>
<organism evidence="6 7">
    <name type="scientific">Cicer arietinum</name>
    <name type="common">Chickpea</name>
    <name type="synonym">Garbanzo</name>
    <dbReference type="NCBI Taxonomy" id="3827"/>
    <lineage>
        <taxon>Eukaryota</taxon>
        <taxon>Viridiplantae</taxon>
        <taxon>Streptophyta</taxon>
        <taxon>Embryophyta</taxon>
        <taxon>Tracheophyta</taxon>
        <taxon>Spermatophyta</taxon>
        <taxon>Magnoliopsida</taxon>
        <taxon>eudicotyledons</taxon>
        <taxon>Gunneridae</taxon>
        <taxon>Pentapetalae</taxon>
        <taxon>rosids</taxon>
        <taxon>fabids</taxon>
        <taxon>Fabales</taxon>
        <taxon>Fabaceae</taxon>
        <taxon>Papilionoideae</taxon>
        <taxon>50 kb inversion clade</taxon>
        <taxon>NPAAA clade</taxon>
        <taxon>Hologalegina</taxon>
        <taxon>IRL clade</taxon>
        <taxon>Cicereae</taxon>
        <taxon>Cicer</taxon>
    </lineage>
</organism>
<evidence type="ECO:0000313" key="7">
    <source>
        <dbReference type="RefSeq" id="XP_004505947.1"/>
    </source>
</evidence>
<evidence type="ECO:0000256" key="2">
    <source>
        <dbReference type="ARBA" id="ARBA00022670"/>
    </source>
</evidence>
<proteinExistence type="inferred from homology"/>
<name>A0A1S2YKG3_CICAR</name>
<sequence length="235" mass="26506">MGKSEADEKILSYNDVVLRRSDLDILGGPYYLNDRIIEFYLSYLSSCHPSQDILLVPPSIAFWIIQCPVAESFKDFLEPLQLSDKTLILFPINDNDDVNTAEGGSHWSLLAYYRNANQFVHHDSFINMNAEPAKKLYKAVLGYVGLSESGTEARFLECTNSPRQVNGYDCGLYVTAIARVICDWHVNGKKTDANEMWFSAVKEQVTPSAVDCMRSEILALIRDLMARHSGQRAPE</sequence>
<keyword evidence="3" id="KW-0378">Hydrolase</keyword>
<reference evidence="7" key="2">
    <citation type="submission" date="2025-08" db="UniProtKB">
        <authorList>
            <consortium name="RefSeq"/>
        </authorList>
    </citation>
    <scope>IDENTIFICATION</scope>
    <source>
        <tissue evidence="7">Etiolated seedlings</tissue>
    </source>
</reference>
<dbReference type="PaxDb" id="3827-XP_004505947.1"/>
<dbReference type="GO" id="GO:0019784">
    <property type="term" value="F:deNEDDylase activity"/>
    <property type="evidence" value="ECO:0007669"/>
    <property type="project" value="InterPro"/>
</dbReference>
<reference evidence="6" key="1">
    <citation type="journal article" date="2013" name="Nat. Biotechnol.">
        <title>Draft genome sequence of chickpea (Cicer arietinum) provides a resource for trait improvement.</title>
        <authorList>
            <person name="Varshney R.K."/>
            <person name="Song C."/>
            <person name="Saxena R.K."/>
            <person name="Azam S."/>
            <person name="Yu S."/>
            <person name="Sharpe A.G."/>
            <person name="Cannon S."/>
            <person name="Baek J."/>
            <person name="Rosen B.D."/>
            <person name="Tar'an B."/>
            <person name="Millan T."/>
            <person name="Zhang X."/>
            <person name="Ramsay L.D."/>
            <person name="Iwata A."/>
            <person name="Wang Y."/>
            <person name="Nelson W."/>
            <person name="Farmer A.D."/>
            <person name="Gaur P.M."/>
            <person name="Soderlund C."/>
            <person name="Penmetsa R.V."/>
            <person name="Xu C."/>
            <person name="Bharti A.K."/>
            <person name="He W."/>
            <person name="Winter P."/>
            <person name="Zhao S."/>
            <person name="Hane J.K."/>
            <person name="Carrasquilla-Garcia N."/>
            <person name="Condie J.A."/>
            <person name="Upadhyaya H.D."/>
            <person name="Luo M.C."/>
            <person name="Thudi M."/>
            <person name="Gowda C.L."/>
            <person name="Singh N.P."/>
            <person name="Lichtenzveig J."/>
            <person name="Gali K.K."/>
            <person name="Rubio J."/>
            <person name="Nadarajan N."/>
            <person name="Dolezel J."/>
            <person name="Bansal K.C."/>
            <person name="Xu X."/>
            <person name="Edwards D."/>
            <person name="Zhang G."/>
            <person name="Kahl G."/>
            <person name="Gil J."/>
            <person name="Singh K.B."/>
            <person name="Datta S.K."/>
            <person name="Jackson S.A."/>
            <person name="Wang J."/>
            <person name="Cook D.R."/>
        </authorList>
    </citation>
    <scope>NUCLEOTIDE SEQUENCE [LARGE SCALE GENOMIC DNA]</scope>
    <source>
        <strain evidence="6">cv. CDC Frontier</strain>
    </source>
</reference>
<feature type="domain" description="Ubiquitin-like protease family profile" evidence="5">
    <location>
        <begin position="16"/>
        <end position="181"/>
    </location>
</feature>
<dbReference type="GeneID" id="101498866"/>
<comment type="similarity">
    <text evidence="1">Belongs to the peptidase C48 family.</text>
</comment>
<dbReference type="Pfam" id="PF02902">
    <property type="entry name" value="Peptidase_C48"/>
    <property type="match status" value="1"/>
</dbReference>
<dbReference type="InterPro" id="IPR003653">
    <property type="entry name" value="Peptidase_C48_C"/>
</dbReference>
<dbReference type="RefSeq" id="XP_004505947.1">
    <property type="nucleotide sequence ID" value="XM_004505890.3"/>
</dbReference>